<dbReference type="InterPro" id="IPR002181">
    <property type="entry name" value="Fibrinogen_a/b/g_C_dom"/>
</dbReference>
<dbReference type="InterPro" id="IPR050373">
    <property type="entry name" value="Fibrinogen_C-term_domain"/>
</dbReference>
<feature type="domain" description="Fibrinogen C-terminal" evidence="1">
    <location>
        <begin position="137"/>
        <end position="269"/>
    </location>
</feature>
<dbReference type="InterPro" id="IPR003609">
    <property type="entry name" value="Pan_app"/>
</dbReference>
<keyword evidence="3" id="KW-1185">Reference proteome</keyword>
<dbReference type="OrthoDB" id="6065594at2759"/>
<proteinExistence type="predicted"/>
<dbReference type="InterPro" id="IPR036056">
    <property type="entry name" value="Fibrinogen-like_C"/>
</dbReference>
<dbReference type="Gene3D" id="3.90.215.10">
    <property type="entry name" value="Gamma Fibrinogen, chain A, domain 1"/>
    <property type="match status" value="1"/>
</dbReference>
<dbReference type="SMART" id="SM00186">
    <property type="entry name" value="FBG"/>
    <property type="match status" value="1"/>
</dbReference>
<name>A0A6J8DLR7_MYTCO</name>
<dbReference type="Pfam" id="PF00024">
    <property type="entry name" value="PAN_1"/>
    <property type="match status" value="1"/>
</dbReference>
<dbReference type="GO" id="GO:0005615">
    <property type="term" value="C:extracellular space"/>
    <property type="evidence" value="ECO:0007669"/>
    <property type="project" value="TreeGrafter"/>
</dbReference>
<dbReference type="SUPFAM" id="SSF56496">
    <property type="entry name" value="Fibrinogen C-terminal domain-like"/>
    <property type="match status" value="1"/>
</dbReference>
<dbReference type="EMBL" id="CACVKT020007551">
    <property type="protein sequence ID" value="CAC5408522.1"/>
    <property type="molecule type" value="Genomic_DNA"/>
</dbReference>
<dbReference type="PANTHER" id="PTHR19143">
    <property type="entry name" value="FIBRINOGEN/TENASCIN/ANGIOPOEITIN"/>
    <property type="match status" value="1"/>
</dbReference>
<evidence type="ECO:0000259" key="1">
    <source>
        <dbReference type="PROSITE" id="PS51406"/>
    </source>
</evidence>
<accession>A0A6J8DLR7</accession>
<dbReference type="PROSITE" id="PS51406">
    <property type="entry name" value="FIBRINOGEN_C_2"/>
    <property type="match status" value="1"/>
</dbReference>
<dbReference type="InterPro" id="IPR014716">
    <property type="entry name" value="Fibrinogen_a/b/g_C_1"/>
</dbReference>
<protein>
    <submittedName>
        <fullName evidence="2">Fibrinogen-like protein A</fullName>
    </submittedName>
</protein>
<gene>
    <name evidence="2" type="ORF">MCOR_41906</name>
</gene>
<dbReference type="Proteomes" id="UP000507470">
    <property type="component" value="Unassembled WGS sequence"/>
</dbReference>
<sequence length="309" mass="35364">MLIVSTEQCKSGTFHMKPDKLDTKLDGYKIRTFENIPPRGCFDKCIRRPRCHSYNYNRHVLRCELNSKPKWIFADDFQSEVGFSYVEVDHYRGDPMYDTCLGNSCKSGEICENIKDGGVVCVKDQELQEICEDVTADLTEELPEDCKKLRKRTCKTGVYTIYPPMLENGTEVLCNMANGGWTVIQRRINGMENFKRTWVEYENGFGELQNEFWLGNKYLNLLTSNGSYKLRVELVDINGNMYYAEYSTFAVGDAESRYTVTVNGYSGNADLGKHTKMKTLNNEKERQEPDCSTCVPGMSQADTPMLLQA</sequence>
<organism evidence="2 3">
    <name type="scientific">Mytilus coruscus</name>
    <name type="common">Sea mussel</name>
    <dbReference type="NCBI Taxonomy" id="42192"/>
    <lineage>
        <taxon>Eukaryota</taxon>
        <taxon>Metazoa</taxon>
        <taxon>Spiralia</taxon>
        <taxon>Lophotrochozoa</taxon>
        <taxon>Mollusca</taxon>
        <taxon>Bivalvia</taxon>
        <taxon>Autobranchia</taxon>
        <taxon>Pteriomorphia</taxon>
        <taxon>Mytilida</taxon>
        <taxon>Mytiloidea</taxon>
        <taxon>Mytilidae</taxon>
        <taxon>Mytilinae</taxon>
        <taxon>Mytilus</taxon>
    </lineage>
</organism>
<dbReference type="SUPFAM" id="SSF57414">
    <property type="entry name" value="Hairpin loop containing domain-like"/>
    <property type="match status" value="1"/>
</dbReference>
<dbReference type="AlphaFoldDB" id="A0A6J8DLR7"/>
<reference evidence="2 3" key="1">
    <citation type="submission" date="2020-06" db="EMBL/GenBank/DDBJ databases">
        <authorList>
            <person name="Li R."/>
            <person name="Bekaert M."/>
        </authorList>
    </citation>
    <scope>NUCLEOTIDE SEQUENCE [LARGE SCALE GENOMIC DNA]</scope>
    <source>
        <strain evidence="3">wild</strain>
    </source>
</reference>
<dbReference type="Pfam" id="PF00147">
    <property type="entry name" value="Fibrinogen_C"/>
    <property type="match status" value="1"/>
</dbReference>
<evidence type="ECO:0000313" key="3">
    <source>
        <dbReference type="Proteomes" id="UP000507470"/>
    </source>
</evidence>
<evidence type="ECO:0000313" key="2">
    <source>
        <dbReference type="EMBL" id="CAC5408522.1"/>
    </source>
</evidence>